<evidence type="ECO:0000256" key="2">
    <source>
        <dbReference type="SAM" id="Phobius"/>
    </source>
</evidence>
<feature type="compositionally biased region" description="Low complexity" evidence="1">
    <location>
        <begin position="103"/>
        <end position="114"/>
    </location>
</feature>
<sequence>MVPPAQPLPPQSGRRRSHGKPKAKRHIVRSILIYLVVFCVGCAIGTASIGVALSIDPTITPQYSTIQMQLDVEKQKSRTLQTQLDTEKQKSKDLQKQVDDLKQVQSDSTQSSDDSASKPKQSAEADYGKAVQVCDNAAKQQLFPNMAYDSDPILGKQAWQQGLDAGQWLARYNVKVGAGKEKAAVNCLVNITTDPYTVVTVSKGNWA</sequence>
<proteinExistence type="predicted"/>
<evidence type="ECO:0000313" key="4">
    <source>
        <dbReference type="Proteomes" id="UP000029072"/>
    </source>
</evidence>
<feature type="compositionally biased region" description="Basic residues" evidence="1">
    <location>
        <begin position="13"/>
        <end position="23"/>
    </location>
</feature>
<name>A0A087ACP5_9BIFI</name>
<keyword evidence="2" id="KW-0472">Membrane</keyword>
<dbReference type="Proteomes" id="UP000029072">
    <property type="component" value="Unassembled WGS sequence"/>
</dbReference>
<accession>A0A087ACP5</accession>
<protein>
    <submittedName>
        <fullName evidence="3">Uncharacterized protein</fullName>
    </submittedName>
</protein>
<evidence type="ECO:0000313" key="3">
    <source>
        <dbReference type="EMBL" id="KFI56545.1"/>
    </source>
</evidence>
<dbReference type="eggNOG" id="ENOG5032FQI">
    <property type="taxonomic scope" value="Bacteria"/>
</dbReference>
<dbReference type="EMBL" id="JGYS01000001">
    <property type="protein sequence ID" value="KFI56545.1"/>
    <property type="molecule type" value="Genomic_DNA"/>
</dbReference>
<evidence type="ECO:0000256" key="1">
    <source>
        <dbReference type="SAM" id="MobiDB-lite"/>
    </source>
</evidence>
<feature type="compositionally biased region" description="Pro residues" evidence="1">
    <location>
        <begin position="1"/>
        <end position="10"/>
    </location>
</feature>
<keyword evidence="2" id="KW-1133">Transmembrane helix</keyword>
<dbReference type="AlphaFoldDB" id="A0A087ACP5"/>
<feature type="region of interest" description="Disordered" evidence="1">
    <location>
        <begin position="1"/>
        <end position="23"/>
    </location>
</feature>
<organism evidence="3 4">
    <name type="scientific">Bifidobacterium callitrichos DSM 23973</name>
    <dbReference type="NCBI Taxonomy" id="1437609"/>
    <lineage>
        <taxon>Bacteria</taxon>
        <taxon>Bacillati</taxon>
        <taxon>Actinomycetota</taxon>
        <taxon>Actinomycetes</taxon>
        <taxon>Bifidobacteriales</taxon>
        <taxon>Bifidobacteriaceae</taxon>
        <taxon>Bifidobacterium</taxon>
    </lineage>
</organism>
<gene>
    <name evidence="3" type="ORF">BCAL_0140</name>
</gene>
<feature type="transmembrane region" description="Helical" evidence="2">
    <location>
        <begin position="31"/>
        <end position="55"/>
    </location>
</feature>
<comment type="caution">
    <text evidence="3">The sequence shown here is derived from an EMBL/GenBank/DDBJ whole genome shotgun (WGS) entry which is preliminary data.</text>
</comment>
<keyword evidence="2" id="KW-0812">Transmembrane</keyword>
<feature type="region of interest" description="Disordered" evidence="1">
    <location>
        <begin position="81"/>
        <end position="122"/>
    </location>
</feature>
<dbReference type="STRING" id="1437609.BCAL_0140"/>
<feature type="compositionally biased region" description="Basic and acidic residues" evidence="1">
    <location>
        <begin position="85"/>
        <end position="102"/>
    </location>
</feature>
<reference evidence="3 4" key="1">
    <citation type="submission" date="2014-03" db="EMBL/GenBank/DDBJ databases">
        <title>Genomics of Bifidobacteria.</title>
        <authorList>
            <person name="Ventura M."/>
            <person name="Milani C."/>
            <person name="Lugli G.A."/>
        </authorList>
    </citation>
    <scope>NUCLEOTIDE SEQUENCE [LARGE SCALE GENOMIC DNA]</scope>
    <source>
        <strain evidence="3 4">DSM 23973</strain>
    </source>
</reference>